<accession>A0A4R4TFR3</accession>
<evidence type="ECO:0000313" key="2">
    <source>
        <dbReference type="EMBL" id="TDC75116.1"/>
    </source>
</evidence>
<name>A0A4R4TFR3_9ACTN</name>
<protein>
    <submittedName>
        <fullName evidence="2">Uncharacterized protein</fullName>
    </submittedName>
</protein>
<organism evidence="2 3">
    <name type="scientific">Streptomyces hainanensis</name>
    <dbReference type="NCBI Taxonomy" id="402648"/>
    <lineage>
        <taxon>Bacteria</taxon>
        <taxon>Bacillati</taxon>
        <taxon>Actinomycetota</taxon>
        <taxon>Actinomycetes</taxon>
        <taxon>Kitasatosporales</taxon>
        <taxon>Streptomycetaceae</taxon>
        <taxon>Streptomyces</taxon>
    </lineage>
</organism>
<feature type="region of interest" description="Disordered" evidence="1">
    <location>
        <begin position="129"/>
        <end position="174"/>
    </location>
</feature>
<feature type="compositionally biased region" description="Acidic residues" evidence="1">
    <location>
        <begin position="129"/>
        <end position="149"/>
    </location>
</feature>
<evidence type="ECO:0000256" key="1">
    <source>
        <dbReference type="SAM" id="MobiDB-lite"/>
    </source>
</evidence>
<gene>
    <name evidence="2" type="ORF">E1283_13500</name>
</gene>
<dbReference type="AlphaFoldDB" id="A0A4R4TFR3"/>
<dbReference type="Proteomes" id="UP000295345">
    <property type="component" value="Unassembled WGS sequence"/>
</dbReference>
<reference evidence="2 3" key="1">
    <citation type="submission" date="2019-03" db="EMBL/GenBank/DDBJ databases">
        <title>Draft genome sequences of novel Actinobacteria.</title>
        <authorList>
            <person name="Sahin N."/>
            <person name="Ay H."/>
            <person name="Saygin H."/>
        </authorList>
    </citation>
    <scope>NUCLEOTIDE SEQUENCE [LARGE SCALE GENOMIC DNA]</scope>
    <source>
        <strain evidence="2 3">DSM 41900</strain>
    </source>
</reference>
<dbReference type="OrthoDB" id="4337756at2"/>
<comment type="caution">
    <text evidence="2">The sequence shown here is derived from an EMBL/GenBank/DDBJ whole genome shotgun (WGS) entry which is preliminary data.</text>
</comment>
<proteinExistence type="predicted"/>
<dbReference type="EMBL" id="SMKI01000119">
    <property type="protein sequence ID" value="TDC75116.1"/>
    <property type="molecule type" value="Genomic_DNA"/>
</dbReference>
<sequence>MFFVFAQAALTRSSGQSAADAAALAAAQEARDLLYDDFLDGIGEDAGEDVDLGGILDGLDLPDGPPCAAAQRLADRNDADVTDCAPLSDRYLVVVETRGTVGDSLIPGTESETASAEATAVIRGLCELTEDEGQDEDDGGDEEQDEDDRVDLRCDEDRDWSFDPGDDGGRPEARDLFRVYLED</sequence>
<evidence type="ECO:0000313" key="3">
    <source>
        <dbReference type="Proteomes" id="UP000295345"/>
    </source>
</evidence>
<keyword evidence="3" id="KW-1185">Reference proteome</keyword>
<feature type="compositionally biased region" description="Basic and acidic residues" evidence="1">
    <location>
        <begin position="150"/>
        <end position="174"/>
    </location>
</feature>